<dbReference type="GO" id="GO:0043565">
    <property type="term" value="F:sequence-specific DNA binding"/>
    <property type="evidence" value="ECO:0007669"/>
    <property type="project" value="TreeGrafter"/>
</dbReference>
<name>A0A645DC03_9ZZZZ</name>
<dbReference type="GO" id="GO:0005829">
    <property type="term" value="C:cytosol"/>
    <property type="evidence" value="ECO:0007669"/>
    <property type="project" value="TreeGrafter"/>
</dbReference>
<dbReference type="InterPro" id="IPR036390">
    <property type="entry name" value="WH_DNA-bd_sf"/>
</dbReference>
<dbReference type="AlphaFoldDB" id="A0A645DC03"/>
<dbReference type="InterPro" id="IPR036388">
    <property type="entry name" value="WH-like_DNA-bd_sf"/>
</dbReference>
<organism evidence="2">
    <name type="scientific">bioreactor metagenome</name>
    <dbReference type="NCBI Taxonomy" id="1076179"/>
    <lineage>
        <taxon>unclassified sequences</taxon>
        <taxon>metagenomes</taxon>
        <taxon>ecological metagenomes</taxon>
    </lineage>
</organism>
<comment type="caution">
    <text evidence="2">The sequence shown here is derived from an EMBL/GenBank/DDBJ whole genome shotgun (WGS) entry which is preliminary data.</text>
</comment>
<reference evidence="2" key="1">
    <citation type="submission" date="2019-08" db="EMBL/GenBank/DDBJ databases">
        <authorList>
            <person name="Kucharzyk K."/>
            <person name="Murdoch R.W."/>
            <person name="Higgins S."/>
            <person name="Loffler F."/>
        </authorList>
    </citation>
    <scope>NUCLEOTIDE SEQUENCE</scope>
</reference>
<dbReference type="Gene3D" id="3.30.70.920">
    <property type="match status" value="1"/>
</dbReference>
<feature type="domain" description="Transcription regulator AsnC/Lrp ligand binding" evidence="1">
    <location>
        <begin position="73"/>
        <end position="111"/>
    </location>
</feature>
<evidence type="ECO:0000259" key="1">
    <source>
        <dbReference type="Pfam" id="PF01037"/>
    </source>
</evidence>
<dbReference type="SUPFAM" id="SSF46785">
    <property type="entry name" value="Winged helix' DNA-binding domain"/>
    <property type="match status" value="1"/>
</dbReference>
<dbReference type="Gene3D" id="1.10.10.10">
    <property type="entry name" value="Winged helix-like DNA-binding domain superfamily/Winged helix DNA-binding domain"/>
    <property type="match status" value="1"/>
</dbReference>
<dbReference type="SMART" id="SM00344">
    <property type="entry name" value="HTH_ASNC"/>
    <property type="match status" value="1"/>
</dbReference>
<sequence>MQWKEIGEIVHLTGQAVADRVHRLEDAGIIQGYTITVQLPNPNPAVTAFITVFMKTNSSHTALLRLLDDHKSMIQEAHRISGDGCYWLKVTVPSIDILNTLLNELLKFANYKLSTSIAQLTQK</sequence>
<dbReference type="EMBL" id="VSSQ01034798">
    <property type="protein sequence ID" value="MPM86851.1"/>
    <property type="molecule type" value="Genomic_DNA"/>
</dbReference>
<dbReference type="GO" id="GO:0043200">
    <property type="term" value="P:response to amino acid"/>
    <property type="evidence" value="ECO:0007669"/>
    <property type="project" value="TreeGrafter"/>
</dbReference>
<dbReference type="PANTHER" id="PTHR30154">
    <property type="entry name" value="LEUCINE-RESPONSIVE REGULATORY PROTEIN"/>
    <property type="match status" value="1"/>
</dbReference>
<dbReference type="Pfam" id="PF01037">
    <property type="entry name" value="AsnC_trans_reg"/>
    <property type="match status" value="1"/>
</dbReference>
<proteinExistence type="predicted"/>
<dbReference type="InterPro" id="IPR019887">
    <property type="entry name" value="Tscrpt_reg_AsnC/Lrp_C"/>
</dbReference>
<accession>A0A645DC03</accession>
<dbReference type="InterPro" id="IPR019888">
    <property type="entry name" value="Tscrpt_reg_AsnC-like"/>
</dbReference>
<evidence type="ECO:0000313" key="2">
    <source>
        <dbReference type="EMBL" id="MPM86851.1"/>
    </source>
</evidence>
<dbReference type="SUPFAM" id="SSF54909">
    <property type="entry name" value="Dimeric alpha+beta barrel"/>
    <property type="match status" value="1"/>
</dbReference>
<gene>
    <name evidence="2" type="ORF">SDC9_133943</name>
</gene>
<protein>
    <recommendedName>
        <fullName evidence="1">Transcription regulator AsnC/Lrp ligand binding domain-containing protein</fullName>
    </recommendedName>
</protein>
<dbReference type="InterPro" id="IPR011008">
    <property type="entry name" value="Dimeric_a/b-barrel"/>
</dbReference>
<dbReference type="PANTHER" id="PTHR30154:SF55">
    <property type="entry name" value="HTH-TYPE TRANSCRIPTIONAL REGULATOR LRPB"/>
    <property type="match status" value="1"/>
</dbReference>